<keyword evidence="1" id="KW-0472">Membrane</keyword>
<evidence type="ECO:0000256" key="1">
    <source>
        <dbReference type="SAM" id="Phobius"/>
    </source>
</evidence>
<dbReference type="EMBL" id="JAEOAH010000006">
    <property type="protein sequence ID" value="MBK3494717.1"/>
    <property type="molecule type" value="Genomic_DNA"/>
</dbReference>
<dbReference type="RefSeq" id="WP_200748522.1">
    <property type="nucleotide sequence ID" value="NZ_JAEOAH010000006.1"/>
</dbReference>
<keyword evidence="1" id="KW-1133">Transmembrane helix</keyword>
<accession>A0ABS1H5N7</accession>
<keyword evidence="1" id="KW-0812">Transmembrane</keyword>
<dbReference type="Proteomes" id="UP000618943">
    <property type="component" value="Unassembled WGS sequence"/>
</dbReference>
<sequence length="92" mass="11398">MLLELLFGLLSDWLYFAHLAEQAYLTVPLLLFSFVFYFHRWCYQFHYRHKWYMQENVKSTILEVVFAWLPPLLRWRVKCIYTGQDNEENIPF</sequence>
<proteinExistence type="predicted"/>
<evidence type="ECO:0000313" key="3">
    <source>
        <dbReference type="Proteomes" id="UP000618943"/>
    </source>
</evidence>
<gene>
    <name evidence="2" type="ORF">JFL43_07565</name>
</gene>
<organism evidence="2 3">
    <name type="scientific">Viridibacillus soli</name>
    <dbReference type="NCBI Taxonomy" id="2798301"/>
    <lineage>
        <taxon>Bacteria</taxon>
        <taxon>Bacillati</taxon>
        <taxon>Bacillota</taxon>
        <taxon>Bacilli</taxon>
        <taxon>Bacillales</taxon>
        <taxon>Caryophanaceae</taxon>
        <taxon>Viridibacillus</taxon>
    </lineage>
</organism>
<reference evidence="2 3" key="1">
    <citation type="submission" date="2020-12" db="EMBL/GenBank/DDBJ databases">
        <title>YIM B01967 draft genome.</title>
        <authorList>
            <person name="Yan X."/>
        </authorList>
    </citation>
    <scope>NUCLEOTIDE SEQUENCE [LARGE SCALE GENOMIC DNA]</scope>
    <source>
        <strain evidence="2 3">YIM B01967</strain>
    </source>
</reference>
<evidence type="ECO:0000313" key="2">
    <source>
        <dbReference type="EMBL" id="MBK3494717.1"/>
    </source>
</evidence>
<name>A0ABS1H5N7_9BACL</name>
<protein>
    <submittedName>
        <fullName evidence="2">Uncharacterized protein</fullName>
    </submittedName>
</protein>
<feature type="transmembrane region" description="Helical" evidence="1">
    <location>
        <begin position="23"/>
        <end position="43"/>
    </location>
</feature>
<comment type="caution">
    <text evidence="2">The sequence shown here is derived from an EMBL/GenBank/DDBJ whole genome shotgun (WGS) entry which is preliminary data.</text>
</comment>
<keyword evidence="3" id="KW-1185">Reference proteome</keyword>